<dbReference type="Proteomes" id="UP001189624">
    <property type="component" value="Chromosome 8"/>
</dbReference>
<dbReference type="EMBL" id="OY731405">
    <property type="protein sequence ID" value="CAJ1971265.1"/>
    <property type="molecule type" value="Genomic_DNA"/>
</dbReference>
<keyword evidence="2" id="KW-1185">Reference proteome</keyword>
<evidence type="ECO:0000313" key="1">
    <source>
        <dbReference type="EMBL" id="CAJ1971265.1"/>
    </source>
</evidence>
<gene>
    <name evidence="1" type="ORF">AYBTSS11_LOCUS23264</name>
</gene>
<reference evidence="1" key="1">
    <citation type="submission" date="2023-10" db="EMBL/GenBank/DDBJ databases">
        <authorList>
            <person name="Domelevo Entfellner J.-B."/>
        </authorList>
    </citation>
    <scope>NUCLEOTIDE SEQUENCE</scope>
</reference>
<proteinExistence type="predicted"/>
<name>A0AA86SZ76_9FABA</name>
<organism evidence="1 2">
    <name type="scientific">Sphenostylis stenocarpa</name>
    <dbReference type="NCBI Taxonomy" id="92480"/>
    <lineage>
        <taxon>Eukaryota</taxon>
        <taxon>Viridiplantae</taxon>
        <taxon>Streptophyta</taxon>
        <taxon>Embryophyta</taxon>
        <taxon>Tracheophyta</taxon>
        <taxon>Spermatophyta</taxon>
        <taxon>Magnoliopsida</taxon>
        <taxon>eudicotyledons</taxon>
        <taxon>Gunneridae</taxon>
        <taxon>Pentapetalae</taxon>
        <taxon>rosids</taxon>
        <taxon>fabids</taxon>
        <taxon>Fabales</taxon>
        <taxon>Fabaceae</taxon>
        <taxon>Papilionoideae</taxon>
        <taxon>50 kb inversion clade</taxon>
        <taxon>NPAAA clade</taxon>
        <taxon>indigoferoid/millettioid clade</taxon>
        <taxon>Phaseoleae</taxon>
        <taxon>Sphenostylis</taxon>
    </lineage>
</organism>
<accession>A0AA86SZ76</accession>
<sequence>MDGIMFGKKGNMNITNSRLLSQHTNKLALSRVRECKRKDGERSDCFSTASSTHF</sequence>
<dbReference type="AlphaFoldDB" id="A0AA86SZ76"/>
<protein>
    <submittedName>
        <fullName evidence="1">Uncharacterized protein</fullName>
    </submittedName>
</protein>
<evidence type="ECO:0000313" key="2">
    <source>
        <dbReference type="Proteomes" id="UP001189624"/>
    </source>
</evidence>
<dbReference type="Gramene" id="rna-AYBTSS11_LOCUS23264">
    <property type="protein sequence ID" value="CAJ1971265.1"/>
    <property type="gene ID" value="gene-AYBTSS11_LOCUS23264"/>
</dbReference>